<dbReference type="GO" id="GO:0005524">
    <property type="term" value="F:ATP binding"/>
    <property type="evidence" value="ECO:0007669"/>
    <property type="project" value="UniProtKB-KW"/>
</dbReference>
<name>A0A6A3A8J0_HIBSY</name>
<evidence type="ECO:0000256" key="3">
    <source>
        <dbReference type="ARBA" id="ARBA00022840"/>
    </source>
</evidence>
<organism evidence="4 5">
    <name type="scientific">Hibiscus syriacus</name>
    <name type="common">Rose of Sharon</name>
    <dbReference type="NCBI Taxonomy" id="106335"/>
    <lineage>
        <taxon>Eukaryota</taxon>
        <taxon>Viridiplantae</taxon>
        <taxon>Streptophyta</taxon>
        <taxon>Embryophyta</taxon>
        <taxon>Tracheophyta</taxon>
        <taxon>Spermatophyta</taxon>
        <taxon>Magnoliopsida</taxon>
        <taxon>eudicotyledons</taxon>
        <taxon>Gunneridae</taxon>
        <taxon>Pentapetalae</taxon>
        <taxon>rosids</taxon>
        <taxon>malvids</taxon>
        <taxon>Malvales</taxon>
        <taxon>Malvaceae</taxon>
        <taxon>Malvoideae</taxon>
        <taxon>Hibiscus</taxon>
    </lineage>
</organism>
<gene>
    <name evidence="4" type="ORF">F3Y22_tig00110578pilonHSYRG00081</name>
</gene>
<sequence length="290" mass="31907">MEKKTNTQYLYNTAELKYCGIVISCMAHWYPHHCYSQSNNLFPHRHHFPVHLEASPQQPGMFNHNDYDFLFVKPKTADTVAQTWSLPRPSSTRFLQYEELKEATNNFAPASTLGEGRVLVEVGMLSILLRCNFVKLVGYYSSRDSSQNLLCYELVPNGSLEAWLQASLLLLLISSDIGSQCESGSTPRPEANFTPKLSMPAVFEPDPFGLNPFRRFRNCPLDASRELKLPPLSFILHTSGGGASGVLAGTATDGDVTKGAAFGPVTTAVLAEMAGLRQVVVVVVTEFSVG</sequence>
<keyword evidence="2" id="KW-0547">Nucleotide-binding</keyword>
<dbReference type="InterPro" id="IPR011009">
    <property type="entry name" value="Kinase-like_dom_sf"/>
</dbReference>
<keyword evidence="1" id="KW-0808">Transferase</keyword>
<evidence type="ECO:0000256" key="2">
    <source>
        <dbReference type="ARBA" id="ARBA00022741"/>
    </source>
</evidence>
<evidence type="ECO:0000313" key="4">
    <source>
        <dbReference type="EMBL" id="KAE8699442.1"/>
    </source>
</evidence>
<dbReference type="SUPFAM" id="SSF56112">
    <property type="entry name" value="Protein kinase-like (PK-like)"/>
    <property type="match status" value="1"/>
</dbReference>
<dbReference type="AlphaFoldDB" id="A0A6A3A8J0"/>
<dbReference type="GO" id="GO:0004674">
    <property type="term" value="F:protein serine/threonine kinase activity"/>
    <property type="evidence" value="ECO:0007669"/>
    <property type="project" value="UniProtKB-KW"/>
</dbReference>
<keyword evidence="5" id="KW-1185">Reference proteome</keyword>
<reference evidence="4" key="1">
    <citation type="submission" date="2019-09" db="EMBL/GenBank/DDBJ databases">
        <title>Draft genome information of white flower Hibiscus syriacus.</title>
        <authorList>
            <person name="Kim Y.-M."/>
        </authorList>
    </citation>
    <scope>NUCLEOTIDE SEQUENCE [LARGE SCALE GENOMIC DNA]</scope>
    <source>
        <strain evidence="4">YM2019G1</strain>
    </source>
</reference>
<evidence type="ECO:0000256" key="1">
    <source>
        <dbReference type="ARBA" id="ARBA00022527"/>
    </source>
</evidence>
<keyword evidence="1" id="KW-0418">Kinase</keyword>
<dbReference type="EMBL" id="VEPZ02001038">
    <property type="protein sequence ID" value="KAE8699442.1"/>
    <property type="molecule type" value="Genomic_DNA"/>
</dbReference>
<dbReference type="Proteomes" id="UP000436088">
    <property type="component" value="Unassembled WGS sequence"/>
</dbReference>
<keyword evidence="1" id="KW-0723">Serine/threonine-protein kinase</keyword>
<accession>A0A6A3A8J0</accession>
<dbReference type="PANTHER" id="PTHR47989">
    <property type="entry name" value="OS01G0750732 PROTEIN"/>
    <property type="match status" value="1"/>
</dbReference>
<dbReference type="PANTHER" id="PTHR47989:SF25">
    <property type="entry name" value="PROLINE-RICH RECEPTOR-LIKE PROTEIN KINASE PERK3"/>
    <property type="match status" value="1"/>
</dbReference>
<evidence type="ECO:0000313" key="5">
    <source>
        <dbReference type="Proteomes" id="UP000436088"/>
    </source>
</evidence>
<proteinExistence type="predicted"/>
<keyword evidence="3" id="KW-0067">ATP-binding</keyword>
<comment type="caution">
    <text evidence="4">The sequence shown here is derived from an EMBL/GenBank/DDBJ whole genome shotgun (WGS) entry which is preliminary data.</text>
</comment>
<protein>
    <submittedName>
        <fullName evidence="4">Uncharacterized protein</fullName>
    </submittedName>
</protein>